<dbReference type="PANTHER" id="PTHR31260">
    <property type="entry name" value="CYSTATIN/MONELLIN SUPERFAMILY PROTEIN"/>
    <property type="match status" value="1"/>
</dbReference>
<dbReference type="SUPFAM" id="SSF54403">
    <property type="entry name" value="Cystatin/monellin"/>
    <property type="match status" value="1"/>
</dbReference>
<gene>
    <name evidence="4" type="ORF">PIB30_095019</name>
</gene>
<evidence type="ECO:0000313" key="5">
    <source>
        <dbReference type="Proteomes" id="UP001341840"/>
    </source>
</evidence>
<dbReference type="PANTHER" id="PTHR31260:SF28">
    <property type="entry name" value="CYSTATIN DOMAIN PROTEIN"/>
    <property type="match status" value="1"/>
</dbReference>
<organism evidence="4 5">
    <name type="scientific">Stylosanthes scabra</name>
    <dbReference type="NCBI Taxonomy" id="79078"/>
    <lineage>
        <taxon>Eukaryota</taxon>
        <taxon>Viridiplantae</taxon>
        <taxon>Streptophyta</taxon>
        <taxon>Embryophyta</taxon>
        <taxon>Tracheophyta</taxon>
        <taxon>Spermatophyta</taxon>
        <taxon>Magnoliopsida</taxon>
        <taxon>eudicotyledons</taxon>
        <taxon>Gunneridae</taxon>
        <taxon>Pentapetalae</taxon>
        <taxon>rosids</taxon>
        <taxon>fabids</taxon>
        <taxon>Fabales</taxon>
        <taxon>Fabaceae</taxon>
        <taxon>Papilionoideae</taxon>
        <taxon>50 kb inversion clade</taxon>
        <taxon>dalbergioids sensu lato</taxon>
        <taxon>Dalbergieae</taxon>
        <taxon>Pterocarpus clade</taxon>
        <taxon>Stylosanthes</taxon>
    </lineage>
</organism>
<evidence type="ECO:0000313" key="4">
    <source>
        <dbReference type="EMBL" id="MED6213603.1"/>
    </source>
</evidence>
<dbReference type="Proteomes" id="UP001341840">
    <property type="component" value="Unassembled WGS sequence"/>
</dbReference>
<feature type="domain" description="Cystatin" evidence="3">
    <location>
        <begin position="73"/>
        <end position="131"/>
    </location>
</feature>
<dbReference type="EMBL" id="JASCZI010243796">
    <property type="protein sequence ID" value="MED6213603.1"/>
    <property type="molecule type" value="Genomic_DNA"/>
</dbReference>
<evidence type="ECO:0000256" key="1">
    <source>
        <dbReference type="ARBA" id="ARBA00022690"/>
    </source>
</evidence>
<dbReference type="InterPro" id="IPR000010">
    <property type="entry name" value="Cystatin_dom"/>
</dbReference>
<dbReference type="Gene3D" id="3.10.450.10">
    <property type="match status" value="1"/>
</dbReference>
<dbReference type="InterPro" id="IPR046350">
    <property type="entry name" value="Cystatin_sf"/>
</dbReference>
<dbReference type="InterPro" id="IPR006462">
    <property type="entry name" value="MS5"/>
</dbReference>
<reference evidence="4 5" key="1">
    <citation type="journal article" date="2023" name="Plants (Basel)">
        <title>Bridging the Gap: Combining Genomics and Transcriptomics Approaches to Understand Stylosanthes scabra, an Orphan Legume from the Brazilian Caatinga.</title>
        <authorList>
            <person name="Ferreira-Neto J.R.C."/>
            <person name="da Silva M.D."/>
            <person name="Binneck E."/>
            <person name="de Melo N.F."/>
            <person name="da Silva R.H."/>
            <person name="de Melo A.L.T.M."/>
            <person name="Pandolfi V."/>
            <person name="Bustamante F.O."/>
            <person name="Brasileiro-Vidal A.C."/>
            <person name="Benko-Iseppon A.M."/>
        </authorList>
    </citation>
    <scope>NUCLEOTIDE SEQUENCE [LARGE SCALE GENOMIC DNA]</scope>
    <source>
        <tissue evidence="4">Leaves</tissue>
    </source>
</reference>
<comment type="caution">
    <text evidence="4">The sequence shown here is derived from an EMBL/GenBank/DDBJ whole genome shotgun (WGS) entry which is preliminary data.</text>
</comment>
<proteinExistence type="predicted"/>
<sequence length="145" mass="16675">MRLKEDDSDSSDGCVYLPPRRFMTNEEYLVYLRQVNESQGSDVQSFEGRLPDTIKPYTLNKSNCLPLIDFSKQALQVYNESNNTSFEFYNLVKANFQGVVGTMFYITFEVQSGNIPKTFCAKVWKKLKGSEVKSCEKHVVRVCQV</sequence>
<keyword evidence="2" id="KW-0789">Thiol protease inhibitor</keyword>
<dbReference type="Pfam" id="PF00031">
    <property type="entry name" value="Cystatin"/>
    <property type="match status" value="1"/>
</dbReference>
<protein>
    <recommendedName>
        <fullName evidence="3">Cystatin domain-containing protein</fullName>
    </recommendedName>
</protein>
<accession>A0ABU6YXF8</accession>
<name>A0ABU6YXF8_9FABA</name>
<keyword evidence="5" id="KW-1185">Reference proteome</keyword>
<evidence type="ECO:0000259" key="3">
    <source>
        <dbReference type="Pfam" id="PF00031"/>
    </source>
</evidence>
<evidence type="ECO:0000256" key="2">
    <source>
        <dbReference type="ARBA" id="ARBA00022704"/>
    </source>
</evidence>
<keyword evidence="1" id="KW-0646">Protease inhibitor</keyword>